<organism evidence="1">
    <name type="scientific">uncultured marine phage</name>
    <dbReference type="NCBI Taxonomy" id="707152"/>
    <lineage>
        <taxon>Viruses</taxon>
        <taxon>environmental samples</taxon>
    </lineage>
</organism>
<name>A0A8D9CD34_9VIRU</name>
<proteinExistence type="predicted"/>
<dbReference type="EMBL" id="OU342829">
    <property type="protein sequence ID" value="CAG7580523.1"/>
    <property type="molecule type" value="Genomic_DNA"/>
</dbReference>
<sequence length="270" mass="29831">MSKEELVNIDTKNLKRLKKRLMKDLSVTEDQKLNESILDYISDIDNAIHENVELREEDMELVDYGDGVEYEVWEDKSGQLWRVPIERGSEEEEKEYGEVRIERFFDQAEKVSSAHAAKFGENDGSYNESEELSTDDDIIEDPINEDGDGGGSAGVAMASQGNVSGMGNVVSSQPASTPGAAFTGDGTVGSGDISMPLGVYTKKGVTGQKYIKQSKSKNKKLTTDVANFLKKHKKGKKPVYGNVPENANGKVMDYQDFVKNKSNQVTQVKK</sequence>
<protein>
    <submittedName>
        <fullName evidence="1">Uncharacterized protein</fullName>
    </submittedName>
</protein>
<reference evidence="1" key="1">
    <citation type="submission" date="2021-06" db="EMBL/GenBank/DDBJ databases">
        <authorList>
            <person name="Gannon L."/>
            <person name="Redgwell R T."/>
            <person name="Michniewski S."/>
            <person name="Harrison D C."/>
            <person name="Millard A."/>
        </authorList>
    </citation>
    <scope>NUCLEOTIDE SEQUENCE</scope>
</reference>
<gene>
    <name evidence="1" type="ORF">SLAVMIC_00458</name>
</gene>
<evidence type="ECO:0000313" key="1">
    <source>
        <dbReference type="EMBL" id="CAG7580523.1"/>
    </source>
</evidence>
<accession>A0A8D9CD34</accession>